<evidence type="ECO:0000256" key="1">
    <source>
        <dbReference type="ARBA" id="ARBA00004370"/>
    </source>
</evidence>
<proteinExistence type="inferred from homology"/>
<organism evidence="7 8">
    <name type="scientific">Haloferax mucosum ATCC BAA-1512</name>
    <dbReference type="NCBI Taxonomy" id="662479"/>
    <lineage>
        <taxon>Archaea</taxon>
        <taxon>Methanobacteriati</taxon>
        <taxon>Methanobacteriota</taxon>
        <taxon>Stenosarchaea group</taxon>
        <taxon>Halobacteria</taxon>
        <taxon>Halobacteriales</taxon>
        <taxon>Haloferacaceae</taxon>
        <taxon>Haloferax</taxon>
    </lineage>
</organism>
<dbReference type="Pfam" id="PF04930">
    <property type="entry name" value="FUN14"/>
    <property type="match status" value="1"/>
</dbReference>
<evidence type="ECO:0000256" key="2">
    <source>
        <dbReference type="ARBA" id="ARBA00009160"/>
    </source>
</evidence>
<dbReference type="AlphaFoldDB" id="M0I5B3"/>
<accession>M0I5B3</accession>
<dbReference type="PANTHER" id="PTHR21346:SF10">
    <property type="entry name" value="TRANSMEMBRANE PROTEIN"/>
    <property type="match status" value="1"/>
</dbReference>
<sequence>MITSDVGGMDPLQLSLDPQQLGFEFGSGAVVGGIIGFAAKKVAKIIAVIVGLELAVFKFLESRGILSVDWERLTGGLVSATQDAATGAPPDWISTILSTLSISAGFSGGFLVGFKKG</sequence>
<evidence type="ECO:0000256" key="6">
    <source>
        <dbReference type="SAM" id="Phobius"/>
    </source>
</evidence>
<feature type="transmembrane region" description="Helical" evidence="6">
    <location>
        <begin position="92"/>
        <end position="114"/>
    </location>
</feature>
<comment type="similarity">
    <text evidence="2">Belongs to the FUN14 family.</text>
</comment>
<dbReference type="GO" id="GO:0016020">
    <property type="term" value="C:membrane"/>
    <property type="evidence" value="ECO:0007669"/>
    <property type="project" value="UniProtKB-SubCell"/>
</dbReference>
<evidence type="ECO:0000313" key="7">
    <source>
        <dbReference type="EMBL" id="ELZ91213.1"/>
    </source>
</evidence>
<evidence type="ECO:0000256" key="5">
    <source>
        <dbReference type="ARBA" id="ARBA00023136"/>
    </source>
</evidence>
<comment type="subcellular location">
    <subcellularLocation>
        <location evidence="1">Membrane</location>
    </subcellularLocation>
</comment>
<dbReference type="InterPro" id="IPR007014">
    <property type="entry name" value="FUN14"/>
</dbReference>
<dbReference type="STRING" id="662479.C440_12904"/>
<protein>
    <submittedName>
        <fullName evidence="7">FUN14 family protein</fullName>
    </submittedName>
</protein>
<gene>
    <name evidence="7" type="ORF">C440_12904</name>
</gene>
<keyword evidence="8" id="KW-1185">Reference proteome</keyword>
<keyword evidence="4 6" id="KW-1133">Transmembrane helix</keyword>
<keyword evidence="5 6" id="KW-0472">Membrane</keyword>
<name>M0I5B3_9EURY</name>
<evidence type="ECO:0000313" key="8">
    <source>
        <dbReference type="Proteomes" id="UP000011550"/>
    </source>
</evidence>
<comment type="caution">
    <text evidence="7">The sequence shown here is derived from an EMBL/GenBank/DDBJ whole genome shotgun (WGS) entry which is preliminary data.</text>
</comment>
<reference evidence="7 8" key="1">
    <citation type="journal article" date="2014" name="PLoS Genet.">
        <title>Phylogenetically driven sequencing of extremely halophilic archaea reveals strategies for static and dynamic osmo-response.</title>
        <authorList>
            <person name="Becker E.A."/>
            <person name="Seitzer P.M."/>
            <person name="Tritt A."/>
            <person name="Larsen D."/>
            <person name="Krusor M."/>
            <person name="Yao A.I."/>
            <person name="Wu D."/>
            <person name="Madern D."/>
            <person name="Eisen J.A."/>
            <person name="Darling A.E."/>
            <person name="Facciotti M.T."/>
        </authorList>
    </citation>
    <scope>NUCLEOTIDE SEQUENCE [LARGE SCALE GENOMIC DNA]</scope>
    <source>
        <strain evidence="7 8">ATCC BAA-1512</strain>
    </source>
</reference>
<evidence type="ECO:0000256" key="4">
    <source>
        <dbReference type="ARBA" id="ARBA00022989"/>
    </source>
</evidence>
<dbReference type="EMBL" id="AOLN01000018">
    <property type="protein sequence ID" value="ELZ91213.1"/>
    <property type="molecule type" value="Genomic_DNA"/>
</dbReference>
<keyword evidence="3 6" id="KW-0812">Transmembrane</keyword>
<dbReference type="PATRIC" id="fig|662479.7.peg.2610"/>
<dbReference type="Proteomes" id="UP000011550">
    <property type="component" value="Unassembled WGS sequence"/>
</dbReference>
<evidence type="ECO:0000256" key="3">
    <source>
        <dbReference type="ARBA" id="ARBA00022692"/>
    </source>
</evidence>
<feature type="transmembrane region" description="Helical" evidence="6">
    <location>
        <begin position="42"/>
        <end position="60"/>
    </location>
</feature>
<dbReference type="PANTHER" id="PTHR21346">
    <property type="entry name" value="FUN14 DOMAIN CONTAINING"/>
    <property type="match status" value="1"/>
</dbReference>